<comment type="caution">
    <text evidence="2">The sequence shown here is derived from an EMBL/GenBank/DDBJ whole genome shotgun (WGS) entry which is preliminary data.</text>
</comment>
<evidence type="ECO:0000256" key="1">
    <source>
        <dbReference type="SAM" id="MobiDB-lite"/>
    </source>
</evidence>
<feature type="compositionally biased region" description="Basic and acidic residues" evidence="1">
    <location>
        <begin position="104"/>
        <end position="113"/>
    </location>
</feature>
<feature type="compositionally biased region" description="Pro residues" evidence="1">
    <location>
        <begin position="218"/>
        <end position="228"/>
    </location>
</feature>
<protein>
    <submittedName>
        <fullName evidence="2">Uncharacterized protein</fullName>
    </submittedName>
</protein>
<accession>A0ABU6S117</accession>
<reference evidence="2 3" key="1">
    <citation type="journal article" date="2023" name="Plants (Basel)">
        <title>Bridging the Gap: Combining Genomics and Transcriptomics Approaches to Understand Stylosanthes scabra, an Orphan Legume from the Brazilian Caatinga.</title>
        <authorList>
            <person name="Ferreira-Neto J.R.C."/>
            <person name="da Silva M.D."/>
            <person name="Binneck E."/>
            <person name="de Melo N.F."/>
            <person name="da Silva R.H."/>
            <person name="de Melo A.L.T.M."/>
            <person name="Pandolfi V."/>
            <person name="Bustamante F.O."/>
            <person name="Brasileiro-Vidal A.C."/>
            <person name="Benko-Iseppon A.M."/>
        </authorList>
    </citation>
    <scope>NUCLEOTIDE SEQUENCE [LARGE SCALE GENOMIC DNA]</scope>
    <source>
        <tissue evidence="2">Leaves</tissue>
    </source>
</reference>
<name>A0ABU6S117_9FABA</name>
<proteinExistence type="predicted"/>
<gene>
    <name evidence="2" type="ORF">PIB30_111721</name>
</gene>
<feature type="region of interest" description="Disordered" evidence="1">
    <location>
        <begin position="203"/>
        <end position="233"/>
    </location>
</feature>
<keyword evidence="3" id="KW-1185">Reference proteome</keyword>
<evidence type="ECO:0000313" key="2">
    <source>
        <dbReference type="EMBL" id="MED6129814.1"/>
    </source>
</evidence>
<evidence type="ECO:0000313" key="3">
    <source>
        <dbReference type="Proteomes" id="UP001341840"/>
    </source>
</evidence>
<dbReference type="Proteomes" id="UP001341840">
    <property type="component" value="Unassembled WGS sequence"/>
</dbReference>
<organism evidence="2 3">
    <name type="scientific">Stylosanthes scabra</name>
    <dbReference type="NCBI Taxonomy" id="79078"/>
    <lineage>
        <taxon>Eukaryota</taxon>
        <taxon>Viridiplantae</taxon>
        <taxon>Streptophyta</taxon>
        <taxon>Embryophyta</taxon>
        <taxon>Tracheophyta</taxon>
        <taxon>Spermatophyta</taxon>
        <taxon>Magnoliopsida</taxon>
        <taxon>eudicotyledons</taxon>
        <taxon>Gunneridae</taxon>
        <taxon>Pentapetalae</taxon>
        <taxon>rosids</taxon>
        <taxon>fabids</taxon>
        <taxon>Fabales</taxon>
        <taxon>Fabaceae</taxon>
        <taxon>Papilionoideae</taxon>
        <taxon>50 kb inversion clade</taxon>
        <taxon>dalbergioids sensu lato</taxon>
        <taxon>Dalbergieae</taxon>
        <taxon>Pterocarpus clade</taxon>
        <taxon>Stylosanthes</taxon>
    </lineage>
</organism>
<feature type="non-terminal residue" evidence="2">
    <location>
        <position position="251"/>
    </location>
</feature>
<dbReference type="EMBL" id="JASCZI010037534">
    <property type="protein sequence ID" value="MED6129814.1"/>
    <property type="molecule type" value="Genomic_DNA"/>
</dbReference>
<sequence length="251" mass="27426">MSSTGRGDDVWWPQRLSTWYEGWQRKRSPEVLVTVHGGGDPRGHQQYYEWFARVARRGRFLSRAADLADPRWTLGPVGIPVAAAHPRDDLAMPDDAPAPRRRQPQREYDHQEEPADGAEAQFHGDQRDPGMSPSGMISFSPEAARAFPSPARAGTSAQPEIGPDHAAPFHADTQEHAGLDELLYQMSTCPPAEFASLASTYRMTRAGHDSGGASSSHAPPPPPPPPSYVHPAPWVPTYSSPPVIGFPVFDP</sequence>
<feature type="region of interest" description="Disordered" evidence="1">
    <location>
        <begin position="85"/>
        <end position="168"/>
    </location>
</feature>